<sequence>MTYEEVKDLVYELKYYENHDSEDEEISDSSTFEGKLEELPNTIEIVP</sequence>
<reference evidence="1" key="1">
    <citation type="submission" date="2021-06" db="EMBL/GenBank/DDBJ databases">
        <authorList>
            <person name="Kallberg Y."/>
            <person name="Tangrot J."/>
            <person name="Rosling A."/>
        </authorList>
    </citation>
    <scope>NUCLEOTIDE SEQUENCE</scope>
    <source>
        <strain evidence="1">MT106</strain>
    </source>
</reference>
<accession>A0A9N9GE70</accession>
<organism evidence="1 2">
    <name type="scientific">Ambispora gerdemannii</name>
    <dbReference type="NCBI Taxonomy" id="144530"/>
    <lineage>
        <taxon>Eukaryota</taxon>
        <taxon>Fungi</taxon>
        <taxon>Fungi incertae sedis</taxon>
        <taxon>Mucoromycota</taxon>
        <taxon>Glomeromycotina</taxon>
        <taxon>Glomeromycetes</taxon>
        <taxon>Archaeosporales</taxon>
        <taxon>Ambisporaceae</taxon>
        <taxon>Ambispora</taxon>
    </lineage>
</organism>
<name>A0A9N9GE70_9GLOM</name>
<protein>
    <submittedName>
        <fullName evidence="1">9301_t:CDS:1</fullName>
    </submittedName>
</protein>
<dbReference type="Proteomes" id="UP000789831">
    <property type="component" value="Unassembled WGS sequence"/>
</dbReference>
<proteinExistence type="predicted"/>
<evidence type="ECO:0000313" key="1">
    <source>
        <dbReference type="EMBL" id="CAG8596083.1"/>
    </source>
</evidence>
<comment type="caution">
    <text evidence="1">The sequence shown here is derived from an EMBL/GenBank/DDBJ whole genome shotgun (WGS) entry which is preliminary data.</text>
</comment>
<evidence type="ECO:0000313" key="2">
    <source>
        <dbReference type="Proteomes" id="UP000789831"/>
    </source>
</evidence>
<dbReference type="EMBL" id="CAJVPL010002011">
    <property type="protein sequence ID" value="CAG8596083.1"/>
    <property type="molecule type" value="Genomic_DNA"/>
</dbReference>
<gene>
    <name evidence="1" type="ORF">AGERDE_LOCUS8856</name>
</gene>
<keyword evidence="2" id="KW-1185">Reference proteome</keyword>
<dbReference type="AlphaFoldDB" id="A0A9N9GE70"/>